<dbReference type="PANTHER" id="PTHR21428:SF11">
    <property type="entry name" value="MEDIATOR OF RNA POLYMERASE II TRANSCRIPTION SUBUNIT 7"/>
    <property type="match status" value="1"/>
</dbReference>
<comment type="similarity">
    <text evidence="2 6">Belongs to the Mediator complex subunit 7 family.</text>
</comment>
<dbReference type="PANTHER" id="PTHR21428">
    <property type="entry name" value="MEDIATOR OF RNA POLYMERASE II TRANSCRIPTION SUBUNIT 7"/>
    <property type="match status" value="1"/>
</dbReference>
<feature type="compositionally biased region" description="Low complexity" evidence="7">
    <location>
        <begin position="130"/>
        <end position="142"/>
    </location>
</feature>
<dbReference type="OrthoDB" id="10253553at2759"/>
<dbReference type="GO" id="GO:0016592">
    <property type="term" value="C:mediator complex"/>
    <property type="evidence" value="ECO:0007669"/>
    <property type="project" value="InterPro"/>
</dbReference>
<feature type="non-terminal residue" evidence="8">
    <location>
        <position position="1"/>
    </location>
</feature>
<evidence type="ECO:0000256" key="3">
    <source>
        <dbReference type="ARBA" id="ARBA00023015"/>
    </source>
</evidence>
<comment type="function">
    <text evidence="6">Component of the Mediator complex, a coactivator involved in the regulated transcription of nearly all RNA polymerase II-dependent genes. Mediator functions as a bridge to convey information from gene-specific regulatory proteins to the basal RNA polymerase II transcription machinery.</text>
</comment>
<feature type="region of interest" description="Disordered" evidence="7">
    <location>
        <begin position="130"/>
        <end position="162"/>
    </location>
</feature>
<dbReference type="EMBL" id="JAEHOE010000081">
    <property type="protein sequence ID" value="KAG2488614.1"/>
    <property type="molecule type" value="Genomic_DNA"/>
</dbReference>
<keyword evidence="6" id="KW-0010">Activator</keyword>
<dbReference type="SUPFAM" id="SSF140718">
    <property type="entry name" value="Mediator hinge subcomplex-like"/>
    <property type="match status" value="1"/>
</dbReference>
<proteinExistence type="inferred from homology"/>
<evidence type="ECO:0000313" key="8">
    <source>
        <dbReference type="EMBL" id="KAG2488614.1"/>
    </source>
</evidence>
<evidence type="ECO:0000256" key="1">
    <source>
        <dbReference type="ARBA" id="ARBA00004123"/>
    </source>
</evidence>
<comment type="subcellular location">
    <subcellularLocation>
        <location evidence="1 6">Nucleus</location>
    </subcellularLocation>
</comment>
<evidence type="ECO:0000256" key="4">
    <source>
        <dbReference type="ARBA" id="ARBA00023163"/>
    </source>
</evidence>
<name>A0A835XZU2_9CHLO</name>
<keyword evidence="3 6" id="KW-0805">Transcription regulation</keyword>
<accession>A0A835XZU2</accession>
<feature type="compositionally biased region" description="Low complexity" evidence="7">
    <location>
        <begin position="152"/>
        <end position="162"/>
    </location>
</feature>
<protein>
    <recommendedName>
        <fullName evidence="6">Mediator of RNA polymerase II transcription subunit 7</fullName>
    </recommendedName>
</protein>
<dbReference type="InterPro" id="IPR044888">
    <property type="entry name" value="Mediatior_Med7_sf"/>
</dbReference>
<dbReference type="Proteomes" id="UP000612055">
    <property type="component" value="Unassembled WGS sequence"/>
</dbReference>
<sequence>QEDLVPPLTTAALYHTRPDGTIDFRGELRRLSAELLFGFLELIKTLVEQPDRYAQQLTSVNVLLSNLVHLTSALRPHQARATLEATLALQVGAMREGVGRLRAQAAAADAALAGLAAALAEAGAAEGDTAESAARPAAAEGAGAQGEGPGAAAGAAAMEVEG</sequence>
<dbReference type="GO" id="GO:0006357">
    <property type="term" value="P:regulation of transcription by RNA polymerase II"/>
    <property type="evidence" value="ECO:0007669"/>
    <property type="project" value="InterPro"/>
</dbReference>
<dbReference type="GO" id="GO:0070847">
    <property type="term" value="C:core mediator complex"/>
    <property type="evidence" value="ECO:0007669"/>
    <property type="project" value="TreeGrafter"/>
</dbReference>
<organism evidence="8 9">
    <name type="scientific">Edaphochlamys debaryana</name>
    <dbReference type="NCBI Taxonomy" id="47281"/>
    <lineage>
        <taxon>Eukaryota</taxon>
        <taxon>Viridiplantae</taxon>
        <taxon>Chlorophyta</taxon>
        <taxon>core chlorophytes</taxon>
        <taxon>Chlorophyceae</taxon>
        <taxon>CS clade</taxon>
        <taxon>Chlamydomonadales</taxon>
        <taxon>Chlamydomonadales incertae sedis</taxon>
        <taxon>Edaphochlamys</taxon>
    </lineage>
</organism>
<dbReference type="InterPro" id="IPR009244">
    <property type="entry name" value="Mediatior_Med7"/>
</dbReference>
<comment type="caution">
    <text evidence="8">The sequence shown here is derived from an EMBL/GenBank/DDBJ whole genome shotgun (WGS) entry which is preliminary data.</text>
</comment>
<dbReference type="AlphaFoldDB" id="A0A835XZU2"/>
<dbReference type="InterPro" id="IPR037212">
    <property type="entry name" value="Med7/Med21-like"/>
</dbReference>
<evidence type="ECO:0000313" key="9">
    <source>
        <dbReference type="Proteomes" id="UP000612055"/>
    </source>
</evidence>
<dbReference type="GO" id="GO:0003712">
    <property type="term" value="F:transcription coregulator activity"/>
    <property type="evidence" value="ECO:0007669"/>
    <property type="project" value="InterPro"/>
</dbReference>
<evidence type="ECO:0000256" key="5">
    <source>
        <dbReference type="ARBA" id="ARBA00023242"/>
    </source>
</evidence>
<evidence type="ECO:0000256" key="6">
    <source>
        <dbReference type="RuleBase" id="RU364060"/>
    </source>
</evidence>
<comment type="subunit">
    <text evidence="6">Component of the Mediator complex.</text>
</comment>
<dbReference type="Gene3D" id="6.10.140.200">
    <property type="match status" value="1"/>
</dbReference>
<evidence type="ECO:0000256" key="7">
    <source>
        <dbReference type="SAM" id="MobiDB-lite"/>
    </source>
</evidence>
<keyword evidence="9" id="KW-1185">Reference proteome</keyword>
<evidence type="ECO:0000256" key="2">
    <source>
        <dbReference type="ARBA" id="ARBA00009994"/>
    </source>
</evidence>
<keyword evidence="5 6" id="KW-0539">Nucleus</keyword>
<keyword evidence="4 6" id="KW-0804">Transcription</keyword>
<gene>
    <name evidence="8" type="ORF">HYH03_012787</name>
</gene>
<dbReference type="Pfam" id="PF05983">
    <property type="entry name" value="Med7"/>
    <property type="match status" value="1"/>
</dbReference>
<reference evidence="8" key="1">
    <citation type="journal article" date="2020" name="bioRxiv">
        <title>Comparative genomics of Chlamydomonas.</title>
        <authorList>
            <person name="Craig R.J."/>
            <person name="Hasan A.R."/>
            <person name="Ness R.W."/>
            <person name="Keightley P.D."/>
        </authorList>
    </citation>
    <scope>NUCLEOTIDE SEQUENCE</scope>
    <source>
        <strain evidence="8">CCAP 11/70</strain>
    </source>
</reference>